<evidence type="ECO:0000313" key="1">
    <source>
        <dbReference type="Proteomes" id="UP000095283"/>
    </source>
</evidence>
<proteinExistence type="predicted"/>
<dbReference type="Proteomes" id="UP000095283">
    <property type="component" value="Unplaced"/>
</dbReference>
<sequence length="165" mass="18843">MNLITVIVFVQVIAVVWNITVVDFNLQVHFVSHNTSEVADHVVVCAGNYLRNGTYRDCEYLNDIVKLEANRPTNVTLSAKGIWPTHPWFLVLSFRLHRVDDSSVYLRKIEFSRIYNVTAISQYASIDLTSYRILFVVAAARWLSVSLEADVKDSGTEVIDYSRDQ</sequence>
<organism evidence="1 2">
    <name type="scientific">Heterorhabditis bacteriophora</name>
    <name type="common">Entomopathogenic nematode worm</name>
    <dbReference type="NCBI Taxonomy" id="37862"/>
    <lineage>
        <taxon>Eukaryota</taxon>
        <taxon>Metazoa</taxon>
        <taxon>Ecdysozoa</taxon>
        <taxon>Nematoda</taxon>
        <taxon>Chromadorea</taxon>
        <taxon>Rhabditida</taxon>
        <taxon>Rhabditina</taxon>
        <taxon>Rhabditomorpha</taxon>
        <taxon>Strongyloidea</taxon>
        <taxon>Heterorhabditidae</taxon>
        <taxon>Heterorhabditis</taxon>
    </lineage>
</organism>
<dbReference type="WBParaSite" id="Hba_18928">
    <property type="protein sequence ID" value="Hba_18928"/>
    <property type="gene ID" value="Hba_18928"/>
</dbReference>
<evidence type="ECO:0000313" key="2">
    <source>
        <dbReference type="WBParaSite" id="Hba_18928"/>
    </source>
</evidence>
<keyword evidence="1" id="KW-1185">Reference proteome</keyword>
<accession>A0A1I7XN15</accession>
<protein>
    <submittedName>
        <fullName evidence="2">Secreted protein</fullName>
    </submittedName>
</protein>
<dbReference type="AlphaFoldDB" id="A0A1I7XN15"/>
<name>A0A1I7XN15_HETBA</name>
<reference evidence="2" key="1">
    <citation type="submission" date="2016-11" db="UniProtKB">
        <authorList>
            <consortium name="WormBaseParasite"/>
        </authorList>
    </citation>
    <scope>IDENTIFICATION</scope>
</reference>